<organism evidence="4 5">
    <name type="scientific">Cyclobacterium plantarum</name>
    <dbReference type="NCBI Taxonomy" id="2716263"/>
    <lineage>
        <taxon>Bacteria</taxon>
        <taxon>Pseudomonadati</taxon>
        <taxon>Bacteroidota</taxon>
        <taxon>Cytophagia</taxon>
        <taxon>Cytophagales</taxon>
        <taxon>Cyclobacteriaceae</taxon>
        <taxon>Cyclobacterium</taxon>
    </lineage>
</organism>
<dbReference type="PANTHER" id="PTHR48106:SF13">
    <property type="entry name" value="QUINONE OXIDOREDUCTASE-RELATED"/>
    <property type="match status" value="1"/>
</dbReference>
<sequence>MKRIVAREHGSPEVMKVEDVELGHPAPNQIKVRNYAIGVNYTDVYTRQGNETYMRHKDKEVEAYTPGKEGAGIVLEVGENVENFKPGDRVVYTQSLGAYGEEHIVSANLTMPLPEELSFEKAASITLRGLTAHYLAHYTYPIQKNEIAMVHAATGGVGSILTQWIKSKGATVIATVDTEDKKEIAKELGADFVINTLTEDVAAKVKEFTNGQGVHVVYDGLGKAVTEASLNSLCNFGYYVNYGMVTGAVSIDLWDLAAHGSLYATFPDLDHHVSDYGKLLSMADNLYTAIIEGTIKIDDPLTLPLEEAPKAHELLTSPKRTGTIVLIP</sequence>
<evidence type="ECO:0000256" key="2">
    <source>
        <dbReference type="ARBA" id="ARBA00023002"/>
    </source>
</evidence>
<dbReference type="InterPro" id="IPR047618">
    <property type="entry name" value="QOR-like"/>
</dbReference>
<comment type="caution">
    <text evidence="4">The sequence shown here is derived from an EMBL/GenBank/DDBJ whole genome shotgun (WGS) entry which is preliminary data.</text>
</comment>
<dbReference type="InterPro" id="IPR036291">
    <property type="entry name" value="NAD(P)-bd_dom_sf"/>
</dbReference>
<evidence type="ECO:0000313" key="4">
    <source>
        <dbReference type="EMBL" id="NHE55953.1"/>
    </source>
</evidence>
<dbReference type="Pfam" id="PF08240">
    <property type="entry name" value="ADH_N"/>
    <property type="match status" value="1"/>
</dbReference>
<feature type="domain" description="Enoyl reductase (ER)" evidence="3">
    <location>
        <begin position="10"/>
        <end position="326"/>
    </location>
</feature>
<dbReference type="PANTHER" id="PTHR48106">
    <property type="entry name" value="QUINONE OXIDOREDUCTASE PIG3-RELATED"/>
    <property type="match status" value="1"/>
</dbReference>
<dbReference type="Proteomes" id="UP000649799">
    <property type="component" value="Unassembled WGS sequence"/>
</dbReference>
<evidence type="ECO:0000256" key="1">
    <source>
        <dbReference type="ARBA" id="ARBA00022857"/>
    </source>
</evidence>
<dbReference type="Pfam" id="PF00107">
    <property type="entry name" value="ADH_zinc_N"/>
    <property type="match status" value="1"/>
</dbReference>
<evidence type="ECO:0000313" key="5">
    <source>
        <dbReference type="Proteomes" id="UP000649799"/>
    </source>
</evidence>
<dbReference type="EMBL" id="JAANYN010000001">
    <property type="protein sequence ID" value="NHE55953.1"/>
    <property type="molecule type" value="Genomic_DNA"/>
</dbReference>
<gene>
    <name evidence="4" type="ORF">G9Q97_03890</name>
</gene>
<keyword evidence="5" id="KW-1185">Reference proteome</keyword>
<dbReference type="InterPro" id="IPR011032">
    <property type="entry name" value="GroES-like_sf"/>
</dbReference>
<dbReference type="SUPFAM" id="SSF50129">
    <property type="entry name" value="GroES-like"/>
    <property type="match status" value="1"/>
</dbReference>
<keyword evidence="1" id="KW-0521">NADP</keyword>
<dbReference type="InterPro" id="IPR013149">
    <property type="entry name" value="ADH-like_C"/>
</dbReference>
<keyword evidence="2" id="KW-0560">Oxidoreductase</keyword>
<dbReference type="SUPFAM" id="SSF51735">
    <property type="entry name" value="NAD(P)-binding Rossmann-fold domains"/>
    <property type="match status" value="1"/>
</dbReference>
<dbReference type="Gene3D" id="3.90.180.10">
    <property type="entry name" value="Medium-chain alcohol dehydrogenases, catalytic domain"/>
    <property type="match status" value="1"/>
</dbReference>
<reference evidence="4 5" key="1">
    <citation type="submission" date="2020-03" db="EMBL/GenBank/DDBJ databases">
        <title>Cyclobacterium plantarum sp. nov., a marine bacterium isolated from a coastal-marine wetland.</title>
        <authorList>
            <person name="Sanchez-Porro C."/>
            <person name="Ventosa A."/>
            <person name="Amoozegar M."/>
        </authorList>
    </citation>
    <scope>NUCLEOTIDE SEQUENCE [LARGE SCALE GENOMIC DNA]</scope>
    <source>
        <strain evidence="4 5">GBPx2</strain>
    </source>
</reference>
<dbReference type="Gene3D" id="3.40.50.720">
    <property type="entry name" value="NAD(P)-binding Rossmann-like Domain"/>
    <property type="match status" value="1"/>
</dbReference>
<dbReference type="RefSeq" id="WP_166143302.1">
    <property type="nucleotide sequence ID" value="NZ_JAANYN010000001.1"/>
</dbReference>
<name>A0ABX0H6I8_9BACT</name>
<dbReference type="CDD" id="cd05286">
    <property type="entry name" value="QOR2"/>
    <property type="match status" value="1"/>
</dbReference>
<protein>
    <submittedName>
        <fullName evidence="4">Quinone oxidoreductase</fullName>
    </submittedName>
</protein>
<accession>A0ABX0H6I8</accession>
<evidence type="ECO:0000259" key="3">
    <source>
        <dbReference type="SMART" id="SM00829"/>
    </source>
</evidence>
<dbReference type="InterPro" id="IPR020843">
    <property type="entry name" value="ER"/>
</dbReference>
<dbReference type="SMART" id="SM00829">
    <property type="entry name" value="PKS_ER"/>
    <property type="match status" value="1"/>
</dbReference>
<proteinExistence type="predicted"/>
<dbReference type="InterPro" id="IPR013154">
    <property type="entry name" value="ADH-like_N"/>
</dbReference>